<evidence type="ECO:0000256" key="3">
    <source>
        <dbReference type="ARBA" id="ARBA00022670"/>
    </source>
</evidence>
<dbReference type="SUPFAM" id="SSF53474">
    <property type="entry name" value="alpha/beta-Hydrolases"/>
    <property type="match status" value="1"/>
</dbReference>
<dbReference type="PANTHER" id="PTHR11802:SF201">
    <property type="entry name" value="CARBOXYPEPTIDASE"/>
    <property type="match status" value="1"/>
</dbReference>
<evidence type="ECO:0000256" key="2">
    <source>
        <dbReference type="ARBA" id="ARBA00022645"/>
    </source>
</evidence>
<evidence type="ECO:0000256" key="4">
    <source>
        <dbReference type="ARBA" id="ARBA00022801"/>
    </source>
</evidence>
<evidence type="ECO:0000313" key="6">
    <source>
        <dbReference type="EMBL" id="ELR12791.1"/>
    </source>
</evidence>
<dbReference type="STRING" id="1257118.L8GKQ9"/>
<reference evidence="6 7" key="1">
    <citation type="journal article" date="2013" name="Genome Biol.">
        <title>Genome of Acanthamoeba castellanii highlights extensive lateral gene transfer and early evolution of tyrosine kinase signaling.</title>
        <authorList>
            <person name="Clarke M."/>
            <person name="Lohan A.J."/>
            <person name="Liu B."/>
            <person name="Lagkouvardos I."/>
            <person name="Roy S."/>
            <person name="Zafar N."/>
            <person name="Bertelli C."/>
            <person name="Schilde C."/>
            <person name="Kianianmomeni A."/>
            <person name="Burglin T.R."/>
            <person name="Frech C."/>
            <person name="Turcotte B."/>
            <person name="Kopec K.O."/>
            <person name="Synnott J.M."/>
            <person name="Choo C."/>
            <person name="Paponov I."/>
            <person name="Finkler A."/>
            <person name="Soon Heng Tan C."/>
            <person name="Hutchins A.P."/>
            <person name="Weinmeier T."/>
            <person name="Rattei T."/>
            <person name="Chu J.S."/>
            <person name="Gimenez G."/>
            <person name="Irimia M."/>
            <person name="Rigden D.J."/>
            <person name="Fitzpatrick D.A."/>
            <person name="Lorenzo-Morales J."/>
            <person name="Bateman A."/>
            <person name="Chiu C.H."/>
            <person name="Tang P."/>
            <person name="Hegemann P."/>
            <person name="Fromm H."/>
            <person name="Raoult D."/>
            <person name="Greub G."/>
            <person name="Miranda-Saavedra D."/>
            <person name="Chen N."/>
            <person name="Nash P."/>
            <person name="Ginger M.L."/>
            <person name="Horn M."/>
            <person name="Schaap P."/>
            <person name="Caler L."/>
            <person name="Loftus B."/>
        </authorList>
    </citation>
    <scope>NUCLEOTIDE SEQUENCE [LARGE SCALE GENOMIC DNA]</scope>
    <source>
        <strain evidence="6 7">Neff</strain>
    </source>
</reference>
<keyword evidence="3 5" id="KW-0645">Protease</keyword>
<name>L8GKQ9_ACACF</name>
<keyword evidence="7" id="KW-1185">Reference proteome</keyword>
<dbReference type="GO" id="GO:0031647">
    <property type="term" value="P:regulation of protein stability"/>
    <property type="evidence" value="ECO:0007669"/>
    <property type="project" value="UniProtKB-ARBA"/>
</dbReference>
<proteinExistence type="inferred from homology"/>
<feature type="signal peptide" evidence="5">
    <location>
        <begin position="1"/>
        <end position="27"/>
    </location>
</feature>
<protein>
    <recommendedName>
        <fullName evidence="5">Carboxypeptidase</fullName>
        <ecNumber evidence="5">3.4.16.-</ecNumber>
    </recommendedName>
</protein>
<dbReference type="KEGG" id="acan:ACA1_093370"/>
<accession>L8GKQ9</accession>
<dbReference type="AlphaFoldDB" id="L8GKQ9"/>
<dbReference type="GO" id="GO:0006508">
    <property type="term" value="P:proteolysis"/>
    <property type="evidence" value="ECO:0007669"/>
    <property type="project" value="UniProtKB-KW"/>
</dbReference>
<dbReference type="GeneID" id="14913575"/>
<comment type="similarity">
    <text evidence="1 5">Belongs to the peptidase S10 family.</text>
</comment>
<dbReference type="GO" id="GO:1904715">
    <property type="term" value="P:negative regulation of chaperone-mediated autophagy"/>
    <property type="evidence" value="ECO:0007669"/>
    <property type="project" value="UniProtKB-ARBA"/>
</dbReference>
<dbReference type="Proteomes" id="UP000011083">
    <property type="component" value="Unassembled WGS sequence"/>
</dbReference>
<dbReference type="GO" id="GO:0004185">
    <property type="term" value="F:serine-type carboxypeptidase activity"/>
    <property type="evidence" value="ECO:0007669"/>
    <property type="project" value="UniProtKB-UniRule"/>
</dbReference>
<evidence type="ECO:0000256" key="1">
    <source>
        <dbReference type="ARBA" id="ARBA00009431"/>
    </source>
</evidence>
<feature type="chain" id="PRO_5006527778" description="Carboxypeptidase" evidence="5">
    <location>
        <begin position="28"/>
        <end position="466"/>
    </location>
</feature>
<dbReference type="Gene3D" id="3.40.50.1820">
    <property type="entry name" value="alpha/beta hydrolase"/>
    <property type="match status" value="1"/>
</dbReference>
<keyword evidence="5" id="KW-0732">Signal</keyword>
<organism evidence="6 7">
    <name type="scientific">Acanthamoeba castellanii (strain ATCC 30010 / Neff)</name>
    <dbReference type="NCBI Taxonomy" id="1257118"/>
    <lineage>
        <taxon>Eukaryota</taxon>
        <taxon>Amoebozoa</taxon>
        <taxon>Discosea</taxon>
        <taxon>Longamoebia</taxon>
        <taxon>Centramoebida</taxon>
        <taxon>Acanthamoebidae</taxon>
        <taxon>Acanthamoeba</taxon>
    </lineage>
</organism>
<dbReference type="EMBL" id="KB008103">
    <property type="protein sequence ID" value="ELR12791.1"/>
    <property type="molecule type" value="Genomic_DNA"/>
</dbReference>
<dbReference type="OrthoDB" id="17237at2759"/>
<sequence length="466" mass="51157">MTLRLGPAAVTALVALCALLSATAVSAQGNTRTKLGLLPGLSHLPSFNQWTGYVNVRPSSGRHLFYWFVESQRNPAHDPVVLWLTGGPGCSSIFALLTENGPFRVEDDAFTLRKHLQSWNTVANIIYVESPSGVGFSYADDGNYTTGDNDAAEDNFQFVLGFFKLFPEFVRNPFFVAGESYAGHYVPQLAEKLFERPEGKAVNLQGFMAGNPSTDWTIEPDAYWAFMAYHALMSTSDWKEAQHVCRNNFTHPTSACTTTLDRIRSAFNRVNPYNIYAPCIGPSDPAGGCLTQQMALAFAARPERSQRSSSDLYSVGSQTFIPCINVSAPQQYMQRPDVQRALGVSPKSQKFEWTACSAHLNYTQYAISVLPIYAKLWRSMRVLVYSGDVDSCVPYLGTEACMDALGLPVVEPWRAWIVDGQVAGYVKVLGGRAGGPSLTYATVKEAGHMPDEALALFLSFINGARL</sequence>
<dbReference type="VEuPathDB" id="AmoebaDB:ACA1_093370"/>
<evidence type="ECO:0000313" key="7">
    <source>
        <dbReference type="Proteomes" id="UP000011083"/>
    </source>
</evidence>
<dbReference type="OMA" id="GRFLHYW"/>
<dbReference type="InterPro" id="IPR029058">
    <property type="entry name" value="AB_hydrolase_fold"/>
</dbReference>
<evidence type="ECO:0000256" key="5">
    <source>
        <dbReference type="RuleBase" id="RU361156"/>
    </source>
</evidence>
<dbReference type="EC" id="3.4.16.-" evidence="5"/>
<gene>
    <name evidence="6" type="ORF">ACA1_093370</name>
</gene>
<keyword evidence="4 5" id="KW-0378">Hydrolase</keyword>
<dbReference type="FunFam" id="3.40.50.1820:FF:000335">
    <property type="entry name" value="Carboxypeptidase"/>
    <property type="match status" value="1"/>
</dbReference>
<keyword evidence="2 5" id="KW-0121">Carboxypeptidase</keyword>
<dbReference type="PANTHER" id="PTHR11802">
    <property type="entry name" value="SERINE PROTEASE FAMILY S10 SERINE CARBOXYPEPTIDASE"/>
    <property type="match status" value="1"/>
</dbReference>
<dbReference type="PROSITE" id="PS00131">
    <property type="entry name" value="CARBOXYPEPT_SER_SER"/>
    <property type="match status" value="1"/>
</dbReference>
<dbReference type="Pfam" id="PF00450">
    <property type="entry name" value="Peptidase_S10"/>
    <property type="match status" value="1"/>
</dbReference>
<dbReference type="InterPro" id="IPR018202">
    <property type="entry name" value="Ser_caboxypep_ser_AS"/>
</dbReference>
<dbReference type="PRINTS" id="PR00724">
    <property type="entry name" value="CRBOXYPTASEC"/>
</dbReference>
<dbReference type="RefSeq" id="XP_004334804.1">
    <property type="nucleotide sequence ID" value="XM_004334756.1"/>
</dbReference>
<dbReference type="InterPro" id="IPR001563">
    <property type="entry name" value="Peptidase_S10"/>
</dbReference>